<feature type="region of interest" description="Disordered" evidence="1">
    <location>
        <begin position="36"/>
        <end position="57"/>
    </location>
</feature>
<dbReference type="AlphaFoldDB" id="A0AA36EM73"/>
<protein>
    <submittedName>
        <fullName evidence="2">Uncharacterized protein</fullName>
    </submittedName>
</protein>
<organism evidence="2 3">
    <name type="scientific">Lactuca saligna</name>
    <name type="common">Willowleaf lettuce</name>
    <dbReference type="NCBI Taxonomy" id="75948"/>
    <lineage>
        <taxon>Eukaryota</taxon>
        <taxon>Viridiplantae</taxon>
        <taxon>Streptophyta</taxon>
        <taxon>Embryophyta</taxon>
        <taxon>Tracheophyta</taxon>
        <taxon>Spermatophyta</taxon>
        <taxon>Magnoliopsida</taxon>
        <taxon>eudicotyledons</taxon>
        <taxon>Gunneridae</taxon>
        <taxon>Pentapetalae</taxon>
        <taxon>asterids</taxon>
        <taxon>campanulids</taxon>
        <taxon>Asterales</taxon>
        <taxon>Asteraceae</taxon>
        <taxon>Cichorioideae</taxon>
        <taxon>Cichorieae</taxon>
        <taxon>Lactucinae</taxon>
        <taxon>Lactuca</taxon>
    </lineage>
</organism>
<evidence type="ECO:0000313" key="3">
    <source>
        <dbReference type="Proteomes" id="UP001177003"/>
    </source>
</evidence>
<reference evidence="2" key="1">
    <citation type="submission" date="2023-04" db="EMBL/GenBank/DDBJ databases">
        <authorList>
            <person name="Vijverberg K."/>
            <person name="Xiong W."/>
            <person name="Schranz E."/>
        </authorList>
    </citation>
    <scope>NUCLEOTIDE SEQUENCE</scope>
</reference>
<dbReference type="Proteomes" id="UP001177003">
    <property type="component" value="Chromosome 9"/>
</dbReference>
<evidence type="ECO:0000256" key="1">
    <source>
        <dbReference type="SAM" id="MobiDB-lite"/>
    </source>
</evidence>
<gene>
    <name evidence="2" type="ORF">LSALG_LOCUS40886</name>
</gene>
<feature type="compositionally biased region" description="Basic and acidic residues" evidence="1">
    <location>
        <begin position="44"/>
        <end position="57"/>
    </location>
</feature>
<dbReference type="EMBL" id="OX465085">
    <property type="protein sequence ID" value="CAI9302396.1"/>
    <property type="molecule type" value="Genomic_DNA"/>
</dbReference>
<accession>A0AA36EM73</accession>
<evidence type="ECO:0000313" key="2">
    <source>
        <dbReference type="EMBL" id="CAI9302396.1"/>
    </source>
</evidence>
<sequence>MITPEFLSQKLTHFEAILRKQLAHLSRISNLLPADAPPVVTGVHGRERKVGGSTNEEEKVVGKVFSTKLPTTNPTISTAGPMSSTIVTTMPITKGIVIR</sequence>
<proteinExistence type="predicted"/>
<name>A0AA36EM73_LACSI</name>
<keyword evidence="3" id="KW-1185">Reference proteome</keyword>